<dbReference type="OrthoDB" id="19020at2"/>
<dbReference type="Pfam" id="PF02108">
    <property type="entry name" value="FliH"/>
    <property type="match status" value="1"/>
</dbReference>
<keyword evidence="5" id="KW-0653">Protein transport</keyword>
<reference evidence="9 10" key="1">
    <citation type="journal article" date="2019" name="Indoor Air">
        <title>Impacts of indoor surface finishes on bacterial viability.</title>
        <authorList>
            <person name="Hu J."/>
            <person name="Maamar S.B."/>
            <person name="Glawe A.J."/>
            <person name="Gottel N."/>
            <person name="Gilbert J.A."/>
            <person name="Hartmann E.M."/>
        </authorList>
    </citation>
    <scope>NUCLEOTIDE SEQUENCE [LARGE SCALE GENOMIC DNA]</scope>
    <source>
        <strain evidence="9 10">AF060A6</strain>
    </source>
</reference>
<keyword evidence="9" id="KW-0966">Cell projection</keyword>
<evidence type="ECO:0000313" key="10">
    <source>
        <dbReference type="Proteomes" id="UP000306477"/>
    </source>
</evidence>
<dbReference type="InterPro" id="IPR022524">
    <property type="entry name" value="FliH_Bacilli"/>
</dbReference>
<evidence type="ECO:0000256" key="4">
    <source>
        <dbReference type="ARBA" id="ARBA00022795"/>
    </source>
</evidence>
<dbReference type="PANTHER" id="PTHR34982:SF1">
    <property type="entry name" value="FLAGELLAR ASSEMBLY PROTEIN FLIH"/>
    <property type="match status" value="1"/>
</dbReference>
<comment type="similarity">
    <text evidence="2">Belongs to the FliH family.</text>
</comment>
<accession>A0A4S3PX65</accession>
<keyword evidence="4" id="KW-1005">Bacterial flagellum biogenesis</keyword>
<protein>
    <recommendedName>
        <fullName evidence="7">Flagellar assembly protein FliH</fullName>
    </recommendedName>
</protein>
<comment type="caution">
    <text evidence="9">The sequence shown here is derived from an EMBL/GenBank/DDBJ whole genome shotgun (WGS) entry which is preliminary data.</text>
</comment>
<comment type="function">
    <text evidence="1">Needed for flagellar regrowth and assembly.</text>
</comment>
<keyword evidence="9" id="KW-0969">Cilium</keyword>
<keyword evidence="10" id="KW-1185">Reference proteome</keyword>
<sequence length="256" mass="29393">MILLSNVIKSNSTPSKDTQKRVIGLKVLQTKENNQVEVEQEDLQVVSKKMLDDAKEQADQIVKDAIAYSNSSRQQVLVEKRNWEEEQQELYRKTTEEGFQAGLNEGREKGYQEYSDLLTEARQIIDASKQDYNQYLDSSEEVILKLAMTVAEKVIGIHLSQQPENFTHLVKKAIKEVKEHSDITIQIHPRFYPFVIEQKEDLTAILNRETNLFVYPNDDLGETDCVIESSFGKINASVDTQLSEIKEKLLSLLLEE</sequence>
<keyword evidence="9" id="KW-0282">Flagellum</keyword>
<evidence type="ECO:0000256" key="3">
    <source>
        <dbReference type="ARBA" id="ARBA00022448"/>
    </source>
</evidence>
<dbReference type="InterPro" id="IPR018035">
    <property type="entry name" value="Flagellar_FliH/T3SS_HrpE"/>
</dbReference>
<dbReference type="PANTHER" id="PTHR34982">
    <property type="entry name" value="YOP PROTEINS TRANSLOCATION PROTEIN L"/>
    <property type="match status" value="1"/>
</dbReference>
<gene>
    <name evidence="9" type="primary">fliH</name>
    <name evidence="9" type="ORF">E1I69_04135</name>
</gene>
<organism evidence="9 10">
    <name type="scientific">Bacillus timonensis</name>
    <dbReference type="NCBI Taxonomy" id="1033734"/>
    <lineage>
        <taxon>Bacteria</taxon>
        <taxon>Bacillati</taxon>
        <taxon>Bacillota</taxon>
        <taxon>Bacilli</taxon>
        <taxon>Bacillales</taxon>
        <taxon>Bacillaceae</taxon>
        <taxon>Bacillus</taxon>
    </lineage>
</organism>
<evidence type="ECO:0000256" key="1">
    <source>
        <dbReference type="ARBA" id="ARBA00003041"/>
    </source>
</evidence>
<evidence type="ECO:0000256" key="7">
    <source>
        <dbReference type="NCBIfam" id="TIGR03825"/>
    </source>
</evidence>
<dbReference type="GO" id="GO:0005829">
    <property type="term" value="C:cytosol"/>
    <property type="evidence" value="ECO:0007669"/>
    <property type="project" value="TreeGrafter"/>
</dbReference>
<evidence type="ECO:0000256" key="5">
    <source>
        <dbReference type="ARBA" id="ARBA00022927"/>
    </source>
</evidence>
<name>A0A4S3PX65_9BACI</name>
<dbReference type="GO" id="GO:0015031">
    <property type="term" value="P:protein transport"/>
    <property type="evidence" value="ECO:0007669"/>
    <property type="project" value="UniProtKB-KW"/>
</dbReference>
<dbReference type="AlphaFoldDB" id="A0A4S3PX65"/>
<evidence type="ECO:0000256" key="6">
    <source>
        <dbReference type="ARBA" id="ARBA00023225"/>
    </source>
</evidence>
<evidence type="ECO:0000313" key="9">
    <source>
        <dbReference type="EMBL" id="THE14467.1"/>
    </source>
</evidence>
<evidence type="ECO:0000259" key="8">
    <source>
        <dbReference type="Pfam" id="PF02108"/>
    </source>
</evidence>
<dbReference type="InterPro" id="IPR051472">
    <property type="entry name" value="T3SS_Stator/FliH"/>
</dbReference>
<keyword evidence="6" id="KW-1006">Bacterial flagellum protein export</keyword>
<proteinExistence type="inferred from homology"/>
<dbReference type="GO" id="GO:0044781">
    <property type="term" value="P:bacterial-type flagellum organization"/>
    <property type="evidence" value="ECO:0007669"/>
    <property type="project" value="UniProtKB-KW"/>
</dbReference>
<evidence type="ECO:0000256" key="2">
    <source>
        <dbReference type="ARBA" id="ARBA00006602"/>
    </source>
</evidence>
<keyword evidence="3" id="KW-0813">Transport</keyword>
<dbReference type="EMBL" id="SLUB01000004">
    <property type="protein sequence ID" value="THE14467.1"/>
    <property type="molecule type" value="Genomic_DNA"/>
</dbReference>
<dbReference type="Proteomes" id="UP000306477">
    <property type="component" value="Unassembled WGS sequence"/>
</dbReference>
<feature type="domain" description="Flagellar assembly protein FliH/Type III secretion system HrpE" evidence="8">
    <location>
        <begin position="118"/>
        <end position="244"/>
    </location>
</feature>
<dbReference type="NCBIfam" id="TIGR03825">
    <property type="entry name" value="FliH_bacil"/>
    <property type="match status" value="1"/>
</dbReference>